<dbReference type="VEuPathDB" id="FungiDB:FOMG_12773"/>
<dbReference type="VEuPathDB" id="FungiDB:FOXG_03354"/>
<reference evidence="1 2" key="1">
    <citation type="journal article" date="2018" name="Sci. Rep.">
        <title>Characterisation of pathogen-specific regions and novel effector candidates in Fusarium oxysporum f. sp. cepae.</title>
        <authorList>
            <person name="Armitage A.D."/>
            <person name="Taylor A."/>
            <person name="Sobczyk M.K."/>
            <person name="Baxter L."/>
            <person name="Greenfield B.P."/>
            <person name="Bates H.J."/>
            <person name="Wilson F."/>
            <person name="Jackson A.C."/>
            <person name="Ott S."/>
            <person name="Harrison R.J."/>
            <person name="Clarkson J.P."/>
        </authorList>
    </citation>
    <scope>NUCLEOTIDE SEQUENCE [LARGE SCALE GENOMIC DNA]</scope>
    <source>
        <strain evidence="1 2">Fo_A13</strain>
    </source>
</reference>
<dbReference type="VEuPathDB" id="FungiDB:FOIG_02375"/>
<gene>
    <name evidence="1" type="ORF">BFJ69_g17379</name>
</gene>
<dbReference type="VEuPathDB" id="FungiDB:HZS61_011116"/>
<dbReference type="AlphaFoldDB" id="A0A420M8F1"/>
<proteinExistence type="predicted"/>
<organism evidence="1 2">
    <name type="scientific">Fusarium oxysporum</name>
    <name type="common">Fusarium vascular wilt</name>
    <dbReference type="NCBI Taxonomy" id="5507"/>
    <lineage>
        <taxon>Eukaryota</taxon>
        <taxon>Fungi</taxon>
        <taxon>Dikarya</taxon>
        <taxon>Ascomycota</taxon>
        <taxon>Pezizomycotina</taxon>
        <taxon>Sordariomycetes</taxon>
        <taxon>Hypocreomycetidae</taxon>
        <taxon>Hypocreales</taxon>
        <taxon>Nectriaceae</taxon>
        <taxon>Fusarium</taxon>
        <taxon>Fusarium oxysporum species complex</taxon>
    </lineage>
</organism>
<sequence>MDYTSGPIPLNLVHKPPFTIEAPGYEKVPGETVPRRHPRAKDGLINRPANDIHTVFHIVRRSARVYPNHRAVGSRKLVKLHKERRKVQKNVDGEIKELEKEWQLFELSKFSYLTFKEYEQLVLQVGYGLRKLGLTPKHKLHLFGATRHVSTLVNLHRIALTTSLA</sequence>
<evidence type="ECO:0000313" key="1">
    <source>
        <dbReference type="EMBL" id="RKK58742.1"/>
    </source>
</evidence>
<evidence type="ECO:0008006" key="3">
    <source>
        <dbReference type="Google" id="ProtNLM"/>
    </source>
</evidence>
<protein>
    <recommendedName>
        <fullName evidence="3">Long-chain acyl-CoA synthetase</fullName>
    </recommendedName>
</protein>
<name>A0A420M8F1_FUSOX</name>
<dbReference type="EMBL" id="MRCX01000778">
    <property type="protein sequence ID" value="RKK58742.1"/>
    <property type="molecule type" value="Genomic_DNA"/>
</dbReference>
<dbReference type="VEuPathDB" id="FungiDB:FOC4_g10003146"/>
<dbReference type="VEuPathDB" id="FungiDB:FOC1_g10006910"/>
<comment type="caution">
    <text evidence="1">The sequence shown here is derived from an EMBL/GenBank/DDBJ whole genome shotgun (WGS) entry which is preliminary data.</text>
</comment>
<dbReference type="VEuPathDB" id="FungiDB:FOZG_18242"/>
<dbReference type="Proteomes" id="UP000285084">
    <property type="component" value="Unassembled WGS sequence"/>
</dbReference>
<accession>A0A420M8F1</accession>
<evidence type="ECO:0000313" key="2">
    <source>
        <dbReference type="Proteomes" id="UP000285084"/>
    </source>
</evidence>
<dbReference type="SUPFAM" id="SSF56801">
    <property type="entry name" value="Acetyl-CoA synthetase-like"/>
    <property type="match status" value="1"/>
</dbReference>